<dbReference type="InterPro" id="IPR028098">
    <property type="entry name" value="Glyco_trans_4-like_N"/>
</dbReference>
<organism evidence="3 4">
    <name type="scientific">Mariniflexile jejuense</name>
    <dbReference type="NCBI Taxonomy" id="1173582"/>
    <lineage>
        <taxon>Bacteria</taxon>
        <taxon>Pseudomonadati</taxon>
        <taxon>Bacteroidota</taxon>
        <taxon>Flavobacteriia</taxon>
        <taxon>Flavobacteriales</taxon>
        <taxon>Flavobacteriaceae</taxon>
        <taxon>Mariniflexile</taxon>
    </lineage>
</organism>
<reference evidence="4" key="1">
    <citation type="journal article" date="2019" name="Int. J. Syst. Evol. Microbiol.">
        <title>The Global Catalogue of Microorganisms (GCM) 10K type strain sequencing project: providing services to taxonomists for standard genome sequencing and annotation.</title>
        <authorList>
            <consortium name="The Broad Institute Genomics Platform"/>
            <consortium name="The Broad Institute Genome Sequencing Center for Infectious Disease"/>
            <person name="Wu L."/>
            <person name="Ma J."/>
        </authorList>
    </citation>
    <scope>NUCLEOTIDE SEQUENCE [LARGE SCALE GENOMIC DNA]</scope>
    <source>
        <strain evidence="4">CCUG 62414</strain>
    </source>
</reference>
<evidence type="ECO:0000259" key="1">
    <source>
        <dbReference type="Pfam" id="PF00534"/>
    </source>
</evidence>
<dbReference type="SUPFAM" id="SSF53756">
    <property type="entry name" value="UDP-Glycosyltransferase/glycogen phosphorylase"/>
    <property type="match status" value="1"/>
</dbReference>
<feature type="domain" description="Glycosyltransferase subfamily 4-like N-terminal" evidence="2">
    <location>
        <begin position="21"/>
        <end position="144"/>
    </location>
</feature>
<protein>
    <submittedName>
        <fullName evidence="3">Glycosyltransferase family 4 protein</fullName>
    </submittedName>
</protein>
<keyword evidence="4" id="KW-1185">Reference proteome</keyword>
<accession>A0ABW3JDW6</accession>
<comment type="caution">
    <text evidence="3">The sequence shown here is derived from an EMBL/GenBank/DDBJ whole genome shotgun (WGS) entry which is preliminary data.</text>
</comment>
<evidence type="ECO:0000259" key="2">
    <source>
        <dbReference type="Pfam" id="PF13477"/>
    </source>
</evidence>
<evidence type="ECO:0000313" key="3">
    <source>
        <dbReference type="EMBL" id="MFD0988650.1"/>
    </source>
</evidence>
<dbReference type="Proteomes" id="UP001597061">
    <property type="component" value="Unassembled WGS sequence"/>
</dbReference>
<dbReference type="PANTHER" id="PTHR12526">
    <property type="entry name" value="GLYCOSYLTRANSFERASE"/>
    <property type="match status" value="1"/>
</dbReference>
<proteinExistence type="predicted"/>
<evidence type="ECO:0000313" key="4">
    <source>
        <dbReference type="Proteomes" id="UP001597061"/>
    </source>
</evidence>
<dbReference type="EMBL" id="JBHTJI010000001">
    <property type="protein sequence ID" value="MFD0988650.1"/>
    <property type="molecule type" value="Genomic_DNA"/>
</dbReference>
<sequence length="385" mass="43525">MKKIIRITTVAASLRGLLKGQLKFMSKHYEMIGIASSLDGYLDEIGKLEGVKTIPVEMTRKITPYRDLIGVFNLYKIFKKERPEMVHTHTPKAGTLGMIAAKLAGVPNRLHTVAGLPLLEAKGFKRFILNIVEKLTYSCATKVYPNSFGLYDIILEQKFTTKNKLSVLANGSSNGIDTKHFSPEHFNYETKKSLKKNLNISDEDFVFCFVGRLVKDKGINELINAFKLLEENNTNIKLMLIGEYEDNLDPLLPETMTTIKGNKNILFTGWVDDVRPYFSISNCLAFPSYREGFPNVVMQAGAMKLPCIVTNINGCNEIISQPENGIIIPVKDTDALYNAMKNMYALTKEQQVKMGETSRNIIVSKFEQQFVWNALLEEYQKLLKP</sequence>
<dbReference type="InterPro" id="IPR001296">
    <property type="entry name" value="Glyco_trans_1"/>
</dbReference>
<dbReference type="CDD" id="cd03808">
    <property type="entry name" value="GT4_CapM-like"/>
    <property type="match status" value="1"/>
</dbReference>
<dbReference type="Pfam" id="PF13477">
    <property type="entry name" value="Glyco_trans_4_2"/>
    <property type="match status" value="1"/>
</dbReference>
<dbReference type="Pfam" id="PF00534">
    <property type="entry name" value="Glycos_transf_1"/>
    <property type="match status" value="1"/>
</dbReference>
<name>A0ABW3JDW6_9FLAO</name>
<dbReference type="Gene3D" id="3.40.50.2000">
    <property type="entry name" value="Glycogen Phosphorylase B"/>
    <property type="match status" value="2"/>
</dbReference>
<dbReference type="RefSeq" id="WP_379924215.1">
    <property type="nucleotide sequence ID" value="NZ_JBHTJI010000001.1"/>
</dbReference>
<feature type="domain" description="Glycosyl transferase family 1" evidence="1">
    <location>
        <begin position="192"/>
        <end position="359"/>
    </location>
</feature>
<gene>
    <name evidence="3" type="ORF">ACFQ1R_00955</name>
</gene>
<dbReference type="PANTHER" id="PTHR12526:SF630">
    <property type="entry name" value="GLYCOSYLTRANSFERASE"/>
    <property type="match status" value="1"/>
</dbReference>